<evidence type="ECO:0000313" key="3">
    <source>
        <dbReference type="Proteomes" id="UP000009169"/>
    </source>
</evidence>
<proteinExistence type="predicted"/>
<dbReference type="Proteomes" id="UP000009169">
    <property type="component" value="Unassembled WGS sequence"/>
</dbReference>
<evidence type="ECO:0000313" key="2">
    <source>
        <dbReference type="EMBL" id="EGE04189.1"/>
    </source>
</evidence>
<sequence>MKKADLTYLTLEISGHRKRRTGSPLDGNSNNKTTKRTSTTTYNRNFEQKLIDHSIYPSRYNGGQKPAKPSNWQELNKRLAQSRASLSLSKFSEQEFEDFVDVDLNASKKESVQMQNQIVSLVLALKAKGTDKPYAVATRQACYSGALGARGIH</sequence>
<name>F2PQM1_TRIEC</name>
<dbReference type="HOGENOM" id="CLU_1714617_0_0_1"/>
<organism evidence="2 3">
    <name type="scientific">Trichophyton equinum (strain ATCC MYA-4606 / CBS 127.97)</name>
    <name type="common">Horse ringworm fungus</name>
    <dbReference type="NCBI Taxonomy" id="559882"/>
    <lineage>
        <taxon>Eukaryota</taxon>
        <taxon>Fungi</taxon>
        <taxon>Dikarya</taxon>
        <taxon>Ascomycota</taxon>
        <taxon>Pezizomycotina</taxon>
        <taxon>Eurotiomycetes</taxon>
        <taxon>Eurotiomycetidae</taxon>
        <taxon>Onygenales</taxon>
        <taxon>Arthrodermataceae</taxon>
        <taxon>Trichophyton</taxon>
    </lineage>
</organism>
<accession>F2PQM1</accession>
<dbReference type="EMBL" id="DS995731">
    <property type="protein sequence ID" value="EGE04189.1"/>
    <property type="molecule type" value="Genomic_DNA"/>
</dbReference>
<feature type="region of interest" description="Disordered" evidence="1">
    <location>
        <begin position="15"/>
        <end position="39"/>
    </location>
</feature>
<protein>
    <submittedName>
        <fullName evidence="2">Uncharacterized protein</fullName>
    </submittedName>
</protein>
<dbReference type="AlphaFoldDB" id="F2PQM1"/>
<feature type="compositionally biased region" description="Low complexity" evidence="1">
    <location>
        <begin position="28"/>
        <end position="39"/>
    </location>
</feature>
<reference evidence="3" key="1">
    <citation type="journal article" date="2012" name="MBio">
        <title>Comparative genome analysis of Trichophyton rubrum and related dermatophytes reveals candidate genes involved in infection.</title>
        <authorList>
            <person name="Martinez D.A."/>
            <person name="Oliver B.G."/>
            <person name="Graeser Y."/>
            <person name="Goldberg J.M."/>
            <person name="Li W."/>
            <person name="Martinez-Rossi N.M."/>
            <person name="Monod M."/>
            <person name="Shelest E."/>
            <person name="Barton R.C."/>
            <person name="Birch E."/>
            <person name="Brakhage A.A."/>
            <person name="Chen Z."/>
            <person name="Gurr S.J."/>
            <person name="Heiman D."/>
            <person name="Heitman J."/>
            <person name="Kosti I."/>
            <person name="Rossi A."/>
            <person name="Saif S."/>
            <person name="Samalova M."/>
            <person name="Saunders C.W."/>
            <person name="Shea T."/>
            <person name="Summerbell R.C."/>
            <person name="Xu J."/>
            <person name="Young S."/>
            <person name="Zeng Q."/>
            <person name="Birren B.W."/>
            <person name="Cuomo C.A."/>
            <person name="White T.C."/>
        </authorList>
    </citation>
    <scope>NUCLEOTIDE SEQUENCE [LARGE SCALE GENOMIC DNA]</scope>
    <source>
        <strain evidence="3">ATCC MYA-4606 / CBS 127.97</strain>
    </source>
</reference>
<gene>
    <name evidence="2" type="ORF">TEQG_03220</name>
</gene>
<dbReference type="VEuPathDB" id="FungiDB:TEQG_03220"/>
<evidence type="ECO:0000256" key="1">
    <source>
        <dbReference type="SAM" id="MobiDB-lite"/>
    </source>
</evidence>
<keyword evidence="3" id="KW-1185">Reference proteome</keyword>